<dbReference type="RefSeq" id="XP_003021329.1">
    <property type="nucleotide sequence ID" value="XM_003021283.1"/>
</dbReference>
<evidence type="ECO:0000313" key="3">
    <source>
        <dbReference type="Proteomes" id="UP000008383"/>
    </source>
</evidence>
<dbReference type="AlphaFoldDB" id="D4DBR3"/>
<gene>
    <name evidence="2" type="ORF">TRV_04573</name>
</gene>
<organism evidence="2 3">
    <name type="scientific">Trichophyton verrucosum (strain HKI 0517)</name>
    <dbReference type="NCBI Taxonomy" id="663202"/>
    <lineage>
        <taxon>Eukaryota</taxon>
        <taxon>Fungi</taxon>
        <taxon>Dikarya</taxon>
        <taxon>Ascomycota</taxon>
        <taxon>Pezizomycotina</taxon>
        <taxon>Eurotiomycetes</taxon>
        <taxon>Eurotiomycetidae</taxon>
        <taxon>Onygenales</taxon>
        <taxon>Arthrodermataceae</taxon>
        <taxon>Trichophyton</taxon>
    </lineage>
</organism>
<dbReference type="HOGENOM" id="CLU_3108134_0_0_1"/>
<dbReference type="GeneID" id="9578174"/>
<reference evidence="3" key="1">
    <citation type="journal article" date="2011" name="Genome Biol.">
        <title>Comparative and functional genomics provide insights into the pathogenicity of dermatophytic fungi.</title>
        <authorList>
            <person name="Burmester A."/>
            <person name="Shelest E."/>
            <person name="Gloeckner G."/>
            <person name="Heddergott C."/>
            <person name="Schindler S."/>
            <person name="Staib P."/>
            <person name="Heidel A."/>
            <person name="Felder M."/>
            <person name="Petzold A."/>
            <person name="Szafranski K."/>
            <person name="Feuermann M."/>
            <person name="Pedruzzi I."/>
            <person name="Priebe S."/>
            <person name="Groth M."/>
            <person name="Winkler R."/>
            <person name="Li W."/>
            <person name="Kniemeyer O."/>
            <person name="Schroeckh V."/>
            <person name="Hertweck C."/>
            <person name="Hube B."/>
            <person name="White T.C."/>
            <person name="Platzer M."/>
            <person name="Guthke R."/>
            <person name="Heitman J."/>
            <person name="Woestemeyer J."/>
            <person name="Zipfel P.F."/>
            <person name="Monod M."/>
            <person name="Brakhage A.A."/>
        </authorList>
    </citation>
    <scope>NUCLEOTIDE SEQUENCE [LARGE SCALE GENOMIC DNA]</scope>
    <source>
        <strain evidence="3">HKI 0517</strain>
    </source>
</reference>
<name>D4DBR3_TRIVH</name>
<comment type="caution">
    <text evidence="2">The sequence shown here is derived from an EMBL/GenBank/DDBJ whole genome shotgun (WGS) entry which is preliminary data.</text>
</comment>
<proteinExistence type="predicted"/>
<keyword evidence="3" id="KW-1185">Reference proteome</keyword>
<protein>
    <submittedName>
        <fullName evidence="2">Uncharacterized protein</fullName>
    </submittedName>
</protein>
<dbReference type="Proteomes" id="UP000008383">
    <property type="component" value="Unassembled WGS sequence"/>
</dbReference>
<dbReference type="KEGG" id="tve:TRV_04573"/>
<evidence type="ECO:0000256" key="1">
    <source>
        <dbReference type="SAM" id="MobiDB-lite"/>
    </source>
</evidence>
<dbReference type="EMBL" id="ACYE01000229">
    <property type="protein sequence ID" value="EFE40711.1"/>
    <property type="molecule type" value="Genomic_DNA"/>
</dbReference>
<accession>D4DBR3</accession>
<evidence type="ECO:0000313" key="2">
    <source>
        <dbReference type="EMBL" id="EFE40711.1"/>
    </source>
</evidence>
<feature type="region of interest" description="Disordered" evidence="1">
    <location>
        <begin position="1"/>
        <end position="29"/>
    </location>
</feature>
<sequence>MFVGGYELSGKKKKKKKKQKAVDKQTLPRRGLPLRWPLTSVLSFHPDTGAA</sequence>